<organism evidence="1 2">
    <name type="scientific">Pleurotus cornucopiae</name>
    <name type="common">Cornucopia mushroom</name>
    <dbReference type="NCBI Taxonomy" id="5321"/>
    <lineage>
        <taxon>Eukaryota</taxon>
        <taxon>Fungi</taxon>
        <taxon>Dikarya</taxon>
        <taxon>Basidiomycota</taxon>
        <taxon>Agaricomycotina</taxon>
        <taxon>Agaricomycetes</taxon>
        <taxon>Agaricomycetidae</taxon>
        <taxon>Agaricales</taxon>
        <taxon>Pleurotineae</taxon>
        <taxon>Pleurotaceae</taxon>
        <taxon>Pleurotus</taxon>
    </lineage>
</organism>
<gene>
    <name evidence="1" type="ORF">CCMSSC00406_0009011</name>
</gene>
<comment type="caution">
    <text evidence="1">The sequence shown here is derived from an EMBL/GenBank/DDBJ whole genome shotgun (WGS) entry which is preliminary data.</text>
</comment>
<dbReference type="Proteomes" id="UP000824881">
    <property type="component" value="Unassembled WGS sequence"/>
</dbReference>
<evidence type="ECO:0000313" key="2">
    <source>
        <dbReference type="Proteomes" id="UP000824881"/>
    </source>
</evidence>
<sequence>MGQPDADIPVPPPKEAPRVGDFDTLTRTEAVLWLKLLGAADLRSRSASDEDVFRRLRHALWDAQRIDNLFHGAMFSDSEYKTKEKEEEKTKSQKKKGREKAKLKAKPKLNPSTLPTWPDWKEPHPELIMDAGTPLDVDGTEDAERLDTYIMRHFNTSAFTQVENHAAVMLNPPPTPAAAWIATKARMSSLSMNITRDGASFLLPPFLSSAHKFPFETFWAQRNGVPYSNLIVEYMDVKRCPWPDPSPKLLAQLQASQVVKFGADHDAPLVPMMQTPKFPMIIVRYQYIEDEDGTAGQRPSRFLERLQELVRERMPASATPTQVHAQTTYRLQCAFQTAEAHLRMFTRTLAYNATLLDRAWVDEQQSHWNKIHRDVKKKETREIEMGVPIEVLGLTCHACEQPAEKLICNSCKSVYYCGEACSVADWPAHKSVCKLSKRLRTHPGDTTSFPPGTFYVPARTYLSFLPTDSDFAVDQEAVKFSGSTNVGEAHRNEYGETQFIVQTARKVGYAGMGRIGGEAVFVWDRRRSLWCRTGPGERPSSREPKLAQEIPFHAKGYAEYGALLAQRGQQDQSIYLYARRVGDCLELDLKDIPDQTDSMSEDERDDTIIWLRHVGVDKKEVYTILNKSCKESLDFSYGETGVKALAQWFQAVGGGLMPWETMKHYIEDDKFIEGGIDFERFMGLFDEASTLRLRNIAPKGDIIFHASEAGKTCLRDCMSELGAFIENKMKYPTTEQ</sequence>
<keyword evidence="2" id="KW-1185">Reference proteome</keyword>
<reference evidence="1 2" key="1">
    <citation type="journal article" date="2021" name="Appl. Environ. Microbiol.">
        <title>Genetic linkage and physical mapping for an oyster mushroom Pleurotus cornucopiae and QTL analysis for the trait cap color.</title>
        <authorList>
            <person name="Zhang Y."/>
            <person name="Gao W."/>
            <person name="Sonnenberg A."/>
            <person name="Chen Q."/>
            <person name="Zhang J."/>
            <person name="Huang C."/>
        </authorList>
    </citation>
    <scope>NUCLEOTIDE SEQUENCE [LARGE SCALE GENOMIC DNA]</scope>
    <source>
        <strain evidence="1">CCMSSC00406</strain>
    </source>
</reference>
<accession>A0ACB7IWD9</accession>
<protein>
    <submittedName>
        <fullName evidence="1">Uncharacterized protein</fullName>
    </submittedName>
</protein>
<evidence type="ECO:0000313" key="1">
    <source>
        <dbReference type="EMBL" id="KAG9222176.1"/>
    </source>
</evidence>
<proteinExistence type="predicted"/>
<dbReference type="EMBL" id="WQMT02000005">
    <property type="protein sequence ID" value="KAG9222176.1"/>
    <property type="molecule type" value="Genomic_DNA"/>
</dbReference>
<name>A0ACB7IWD9_PLECO</name>